<dbReference type="EMBL" id="AP022561">
    <property type="protein sequence ID" value="BBX07403.1"/>
    <property type="molecule type" value="Genomic_DNA"/>
</dbReference>
<name>A0AAD1HNA8_9MYCO</name>
<accession>A0AAD1HNA8</accession>
<organism evidence="1 2">
    <name type="scientific">Mycolicibacterium aichiense</name>
    <dbReference type="NCBI Taxonomy" id="1799"/>
    <lineage>
        <taxon>Bacteria</taxon>
        <taxon>Bacillati</taxon>
        <taxon>Actinomycetota</taxon>
        <taxon>Actinomycetes</taxon>
        <taxon>Mycobacteriales</taxon>
        <taxon>Mycobacteriaceae</taxon>
        <taxon>Mycolicibacterium</taxon>
    </lineage>
</organism>
<proteinExistence type="predicted"/>
<reference evidence="1 2" key="1">
    <citation type="journal article" date="2019" name="Emerg. Microbes Infect.">
        <title>Comprehensive subspecies identification of 175 nontuberculous mycobacteria species based on 7547 genomic profiles.</title>
        <authorList>
            <person name="Matsumoto Y."/>
            <person name="Kinjo T."/>
            <person name="Motooka D."/>
            <person name="Nabeya D."/>
            <person name="Jung N."/>
            <person name="Uechi K."/>
            <person name="Horii T."/>
            <person name="Iida T."/>
            <person name="Fujita J."/>
            <person name="Nakamura S."/>
        </authorList>
    </citation>
    <scope>NUCLEOTIDE SEQUENCE [LARGE SCALE GENOMIC DNA]</scope>
    <source>
        <strain evidence="1 2">JCM 6376</strain>
    </source>
</reference>
<protein>
    <recommendedName>
        <fullName evidence="3">REDY-like protein HapK</fullName>
    </recommendedName>
</protein>
<dbReference type="Gene3D" id="3.30.70.100">
    <property type="match status" value="1"/>
</dbReference>
<evidence type="ECO:0000313" key="1">
    <source>
        <dbReference type="EMBL" id="BBX07403.1"/>
    </source>
</evidence>
<dbReference type="Proteomes" id="UP000467327">
    <property type="component" value="Chromosome"/>
</dbReference>
<evidence type="ECO:0000313" key="2">
    <source>
        <dbReference type="Proteomes" id="UP000467327"/>
    </source>
</evidence>
<dbReference type="AlphaFoldDB" id="A0AAD1HNA8"/>
<gene>
    <name evidence="1" type="ORF">MAIC_22060</name>
</gene>
<keyword evidence="2" id="KW-1185">Reference proteome</keyword>
<dbReference type="KEGG" id="maic:MAIC_22060"/>
<evidence type="ECO:0008006" key="3">
    <source>
        <dbReference type="Google" id="ProtNLM"/>
    </source>
</evidence>
<sequence length="111" mass="12556">MPEMGTVTAINMFSLRPGVTAAQFEDFSAELDQPTCLSCDVVESFEVYLVEGDGQQVDVIEIMTVRSWPEWESLRDNAPEFVPVLRRFAELVDLDTVSTLFTRHVNPTKEN</sequence>